<dbReference type="Proteomes" id="UP000768180">
    <property type="component" value="Unassembled WGS sequence"/>
</dbReference>
<dbReference type="RefSeq" id="WP_173829407.1">
    <property type="nucleotide sequence ID" value="NZ_CAXSRP010000013.1"/>
</dbReference>
<reference evidence="1 2" key="1">
    <citation type="journal article" date="2020" name="Cell Host Microbe">
        <title>Functional and Genomic Variation between Human-Derived Isolates of Lachnospiraceae Reveals Inter- and Intra-Species Diversity.</title>
        <authorList>
            <person name="Sorbara M.T."/>
            <person name="Littmann E.R."/>
            <person name="Fontana E."/>
            <person name="Moody T.U."/>
            <person name="Kohout C.E."/>
            <person name="Gjonbalaj M."/>
            <person name="Eaton V."/>
            <person name="Seok R."/>
            <person name="Leiner I.M."/>
            <person name="Pamer E.G."/>
        </authorList>
    </citation>
    <scope>NUCLEOTIDE SEQUENCE [LARGE SCALE GENOMIC DNA]</scope>
    <source>
        <strain evidence="1 2">MSK.14.54</strain>
    </source>
</reference>
<comment type="caution">
    <text evidence="1">The sequence shown here is derived from an EMBL/GenBank/DDBJ whole genome shotgun (WGS) entry which is preliminary data.</text>
</comment>
<sequence length="59" mass="6713">MAEEERKAVSGFFAVFLGCGRRVEYATLVHKDIFEAAPVQRIWGLKKDTRKTVDNKADL</sequence>
<organism evidence="1 2">
    <name type="scientific">Fusicatenibacter saccharivorans</name>
    <dbReference type="NCBI Taxonomy" id="1150298"/>
    <lineage>
        <taxon>Bacteria</taxon>
        <taxon>Bacillati</taxon>
        <taxon>Bacillota</taxon>
        <taxon>Clostridia</taxon>
        <taxon>Lachnospirales</taxon>
        <taxon>Lachnospiraceae</taxon>
        <taxon>Fusicatenibacter</taxon>
    </lineage>
</organism>
<evidence type="ECO:0000313" key="2">
    <source>
        <dbReference type="Proteomes" id="UP000768180"/>
    </source>
</evidence>
<dbReference type="EMBL" id="JAAITQ010000001">
    <property type="protein sequence ID" value="NSE14945.1"/>
    <property type="molecule type" value="Genomic_DNA"/>
</dbReference>
<name>A0ABX2GB80_9FIRM</name>
<protein>
    <submittedName>
        <fullName evidence="1">Uncharacterized protein</fullName>
    </submittedName>
</protein>
<proteinExistence type="predicted"/>
<dbReference type="PROSITE" id="PS51257">
    <property type="entry name" value="PROKAR_LIPOPROTEIN"/>
    <property type="match status" value="1"/>
</dbReference>
<accession>A0ABX2GB80</accession>
<gene>
    <name evidence="1" type="ORF">G5B05_00580</name>
</gene>
<evidence type="ECO:0000313" key="1">
    <source>
        <dbReference type="EMBL" id="NSE14945.1"/>
    </source>
</evidence>
<keyword evidence="2" id="KW-1185">Reference proteome</keyword>